<comment type="caution">
    <text evidence="3">The sequence shown here is derived from an EMBL/GenBank/DDBJ whole genome shotgun (WGS) entry which is preliminary data.</text>
</comment>
<dbReference type="EMBL" id="RPDH01000002">
    <property type="protein sequence ID" value="RPE08314.1"/>
    <property type="molecule type" value="Genomic_DNA"/>
</dbReference>
<keyword evidence="1" id="KW-0676">Redox-active center</keyword>
<dbReference type="PANTHER" id="PTHR32234:SF0">
    <property type="entry name" value="THIOL:DISULFIDE INTERCHANGE PROTEIN DSBD"/>
    <property type="match status" value="1"/>
</dbReference>
<dbReference type="Proteomes" id="UP000278351">
    <property type="component" value="Unassembled WGS sequence"/>
</dbReference>
<evidence type="ECO:0000313" key="3">
    <source>
        <dbReference type="EMBL" id="RPE08314.1"/>
    </source>
</evidence>
<sequence>MAYWRACKGAVLQWSRCRYDKPPLLIKCVNWITENPDMKYLLTLAIVLTTLLAGAQSSKPGIRFFKGSWRKALAEAQKTGKLVFVDVYTDWCVPCKKMEEEIFPLPGVGEVFNTHFINLQLDAESDGRFVAGQFNVKSYPTYLWVNGNGDLVYRAGGYNNNPRVFLAHANAALRESASGESEQEMARLYEEKKTDREFLRQYVARMHSLQKDTAATAALDQYLSLLTPAELEQPEQGQFLLKHVTDVQSRTFNYILDHQAFFTGEAVLTPDVEPDVVRRTNAEKLGVILSNLITETMMRQLTAKNDTLLNRLTAQSARIRNASVLYPLVFDAFRLHFLYRNYPKDRYFTEGVPFIDSLAQLPPDTLAKYDRLRFEEVYDGNDERNRHAYSKQVGIILQNHSRFYGAMFPAGKPEFERALSWAEKAVQYTPENPLVYENVCNLYIKAQRNEEAKKAIRTAMDLVSRQNNNEELLNTYKIKLESIP</sequence>
<dbReference type="SUPFAM" id="SSF52833">
    <property type="entry name" value="Thioredoxin-like"/>
    <property type="match status" value="1"/>
</dbReference>
<evidence type="ECO:0000313" key="4">
    <source>
        <dbReference type="Proteomes" id="UP000278351"/>
    </source>
</evidence>
<dbReference type="GO" id="GO:0015035">
    <property type="term" value="F:protein-disulfide reductase activity"/>
    <property type="evidence" value="ECO:0007669"/>
    <property type="project" value="TreeGrafter"/>
</dbReference>
<dbReference type="InterPro" id="IPR013766">
    <property type="entry name" value="Thioredoxin_domain"/>
</dbReference>
<dbReference type="Gene3D" id="1.25.40.10">
    <property type="entry name" value="Tetratricopeptide repeat domain"/>
    <property type="match status" value="1"/>
</dbReference>
<dbReference type="GO" id="GO:0006950">
    <property type="term" value="P:response to stress"/>
    <property type="evidence" value="ECO:0007669"/>
    <property type="project" value="UniProtKB-ARBA"/>
</dbReference>
<dbReference type="PANTHER" id="PTHR32234">
    <property type="entry name" value="THIOL:DISULFIDE INTERCHANGE PROTEIN DSBD"/>
    <property type="match status" value="1"/>
</dbReference>
<dbReference type="SUPFAM" id="SSF48452">
    <property type="entry name" value="TPR-like"/>
    <property type="match status" value="1"/>
</dbReference>
<dbReference type="InterPro" id="IPR011990">
    <property type="entry name" value="TPR-like_helical_dom_sf"/>
</dbReference>
<accession>A0A3N4Q9C0</accession>
<dbReference type="AlphaFoldDB" id="A0A3N4Q9C0"/>
<dbReference type="GO" id="GO:0045454">
    <property type="term" value="P:cell redox homeostasis"/>
    <property type="evidence" value="ECO:0007669"/>
    <property type="project" value="TreeGrafter"/>
</dbReference>
<evidence type="ECO:0000256" key="1">
    <source>
        <dbReference type="ARBA" id="ARBA00023284"/>
    </source>
</evidence>
<dbReference type="InterPro" id="IPR017937">
    <property type="entry name" value="Thioredoxin_CS"/>
</dbReference>
<dbReference type="Pfam" id="PF13899">
    <property type="entry name" value="Thioredoxin_7"/>
    <property type="match status" value="1"/>
</dbReference>
<protein>
    <submittedName>
        <fullName evidence="3">DUF255 domain-containing protein</fullName>
    </submittedName>
</protein>
<organism evidence="3 4">
    <name type="scientific">Chitinophaga lutea</name>
    <dbReference type="NCBI Taxonomy" id="2488634"/>
    <lineage>
        <taxon>Bacteria</taxon>
        <taxon>Pseudomonadati</taxon>
        <taxon>Bacteroidota</taxon>
        <taxon>Chitinophagia</taxon>
        <taxon>Chitinophagales</taxon>
        <taxon>Chitinophagaceae</taxon>
        <taxon>Chitinophaga</taxon>
    </lineage>
</organism>
<dbReference type="PROSITE" id="PS00194">
    <property type="entry name" value="THIOREDOXIN_1"/>
    <property type="match status" value="1"/>
</dbReference>
<dbReference type="Gene3D" id="3.40.30.10">
    <property type="entry name" value="Glutaredoxin"/>
    <property type="match status" value="1"/>
</dbReference>
<dbReference type="PROSITE" id="PS51352">
    <property type="entry name" value="THIOREDOXIN_2"/>
    <property type="match status" value="1"/>
</dbReference>
<dbReference type="InterPro" id="IPR036249">
    <property type="entry name" value="Thioredoxin-like_sf"/>
</dbReference>
<reference evidence="3 4" key="1">
    <citation type="submission" date="2018-11" db="EMBL/GenBank/DDBJ databases">
        <title>Chitinophaga lutea sp.nov., isolate from arsenic contaminated soil.</title>
        <authorList>
            <person name="Zong Y."/>
        </authorList>
    </citation>
    <scope>NUCLEOTIDE SEQUENCE [LARGE SCALE GENOMIC DNA]</scope>
    <source>
        <strain evidence="3 4">ZY74</strain>
    </source>
</reference>
<gene>
    <name evidence="3" type="ORF">EGT74_14755</name>
</gene>
<feature type="domain" description="Thioredoxin" evidence="2">
    <location>
        <begin position="51"/>
        <end position="174"/>
    </location>
</feature>
<keyword evidence="4" id="KW-1185">Reference proteome</keyword>
<proteinExistence type="predicted"/>
<evidence type="ECO:0000259" key="2">
    <source>
        <dbReference type="PROSITE" id="PS51352"/>
    </source>
</evidence>
<name>A0A3N4Q9C0_9BACT</name>